<dbReference type="SUPFAM" id="SSF141868">
    <property type="entry name" value="EAL domain-like"/>
    <property type="match status" value="1"/>
</dbReference>
<dbReference type="SMART" id="SM00267">
    <property type="entry name" value="GGDEF"/>
    <property type="match status" value="1"/>
</dbReference>
<dbReference type="PROSITE" id="PS50883">
    <property type="entry name" value="EAL"/>
    <property type="match status" value="1"/>
</dbReference>
<protein>
    <submittedName>
        <fullName evidence="3">EAL domain-containing protein</fullName>
    </submittedName>
</protein>
<evidence type="ECO:0000313" key="4">
    <source>
        <dbReference type="Proteomes" id="UP001248581"/>
    </source>
</evidence>
<name>A0ABY9THN6_9GAMM</name>
<gene>
    <name evidence="3" type="ORF">RI845_17735</name>
</gene>
<dbReference type="Pfam" id="PF01590">
    <property type="entry name" value="GAF"/>
    <property type="match status" value="1"/>
</dbReference>
<dbReference type="InterPro" id="IPR001633">
    <property type="entry name" value="EAL_dom"/>
</dbReference>
<dbReference type="EMBL" id="CP134146">
    <property type="protein sequence ID" value="WNC68347.1"/>
    <property type="molecule type" value="Genomic_DNA"/>
</dbReference>
<dbReference type="PANTHER" id="PTHR44757:SF2">
    <property type="entry name" value="BIOFILM ARCHITECTURE MAINTENANCE PROTEIN MBAA"/>
    <property type="match status" value="1"/>
</dbReference>
<evidence type="ECO:0000313" key="3">
    <source>
        <dbReference type="EMBL" id="WNC68347.1"/>
    </source>
</evidence>
<accession>A0ABY9THN6</accession>
<keyword evidence="4" id="KW-1185">Reference proteome</keyword>
<dbReference type="InterPro" id="IPR029016">
    <property type="entry name" value="GAF-like_dom_sf"/>
</dbReference>
<dbReference type="InterPro" id="IPR043128">
    <property type="entry name" value="Rev_trsase/Diguanyl_cyclase"/>
</dbReference>
<evidence type="ECO:0000259" key="1">
    <source>
        <dbReference type="PROSITE" id="PS50883"/>
    </source>
</evidence>
<dbReference type="Proteomes" id="UP001248581">
    <property type="component" value="Chromosome"/>
</dbReference>
<dbReference type="CDD" id="cd01949">
    <property type="entry name" value="GGDEF"/>
    <property type="match status" value="1"/>
</dbReference>
<organism evidence="3 4">
    <name type="scientific">Thalassotalea nanhaiensis</name>
    <dbReference type="NCBI Taxonomy" id="3065648"/>
    <lineage>
        <taxon>Bacteria</taxon>
        <taxon>Pseudomonadati</taxon>
        <taxon>Pseudomonadota</taxon>
        <taxon>Gammaproteobacteria</taxon>
        <taxon>Alteromonadales</taxon>
        <taxon>Colwelliaceae</taxon>
        <taxon>Thalassotalea</taxon>
    </lineage>
</organism>
<dbReference type="PROSITE" id="PS50887">
    <property type="entry name" value="GGDEF"/>
    <property type="match status" value="1"/>
</dbReference>
<dbReference type="InterPro" id="IPR035919">
    <property type="entry name" value="EAL_sf"/>
</dbReference>
<feature type="domain" description="EAL" evidence="1">
    <location>
        <begin position="587"/>
        <end position="842"/>
    </location>
</feature>
<dbReference type="InterPro" id="IPR052155">
    <property type="entry name" value="Biofilm_reg_signaling"/>
</dbReference>
<dbReference type="Gene3D" id="3.30.70.270">
    <property type="match status" value="1"/>
</dbReference>
<dbReference type="SMART" id="SM00065">
    <property type="entry name" value="GAF"/>
    <property type="match status" value="2"/>
</dbReference>
<reference evidence="4" key="1">
    <citation type="submission" date="2023-09" db="EMBL/GenBank/DDBJ databases">
        <authorList>
            <person name="Li S."/>
            <person name="Li X."/>
            <person name="Zhang C."/>
            <person name="Zhao Z."/>
        </authorList>
    </citation>
    <scope>NUCLEOTIDE SEQUENCE [LARGE SCALE GENOMIC DNA]</scope>
    <source>
        <strain evidence="4">SQ345</strain>
    </source>
</reference>
<dbReference type="CDD" id="cd01948">
    <property type="entry name" value="EAL"/>
    <property type="match status" value="1"/>
</dbReference>
<dbReference type="RefSeq" id="WP_348387503.1">
    <property type="nucleotide sequence ID" value="NZ_CP134146.1"/>
</dbReference>
<dbReference type="PANTHER" id="PTHR44757">
    <property type="entry name" value="DIGUANYLATE CYCLASE DGCP"/>
    <property type="match status" value="1"/>
</dbReference>
<dbReference type="Gene3D" id="3.30.450.40">
    <property type="match status" value="2"/>
</dbReference>
<dbReference type="InterPro" id="IPR003018">
    <property type="entry name" value="GAF"/>
</dbReference>
<dbReference type="SMART" id="SM00052">
    <property type="entry name" value="EAL"/>
    <property type="match status" value="1"/>
</dbReference>
<dbReference type="Gene3D" id="3.20.20.450">
    <property type="entry name" value="EAL domain"/>
    <property type="match status" value="1"/>
</dbReference>
<dbReference type="Pfam" id="PF00990">
    <property type="entry name" value="GGDEF"/>
    <property type="match status" value="1"/>
</dbReference>
<proteinExistence type="predicted"/>
<sequence length="842" mass="97065">MTTKLQHQLDALKKEHYDLKVLQDALYELSESTFTSGSIEQFYQQVHQIVNTFIDARNFFIAFTNDKTQTLDFSYHVDEKDTLTNYQMPQSYLSDSLSRLVLTRGRPLLMQAKKFERLLAKGIIKERGNMAVDWLGVPLIKNNNIVGLMVIQSYNNDVRYKAIDKEIMSITGQHIISALSRFEYKEQLQYDVNIRTRELEEKIGEIEKIEAAKQSLYEISDLSQANLDLETFYKEVHTVIGKYLFADNFYIARVCEKRETLRFAYFADSAINDHESLFSPRKFGQGLTDYLINSGQPQLLSKQHIRELIRTKVVDIKSGEAHSWLGVPLYKHGEIIGAMVVQSYSKAFSYSDKDADFLNFVSQHVSIALFQRELAILQQQSRDELEIKVKQRTEELVEEITQRQLAEQQLKYSANHDSLTELPNRSYFNKILEHKIANVNENKNYNFALLFIDLDRFKTVNDSLGHHAGDKLLKNVANKIKKLIRNNDILARLGGDEFVVLLDEIPSINVGIRVSDEIIETLSQHIYINESMINIGASIGIVASNQHYSNAEDMLRDADTAMYKAKEFGKGRYELFNSNMHHELLASIKLELDIKTAIKNQEFIPYFQPIYNLNENKIVGFEALARWQSSERGLTYPNEFIAKAEETGLIHNIDLEIIEQSAKILRLWQKKFKNDKLFITCNLFSGHFINSDLTLHISRIISKYQIPKNSLRLELTERALLENGDLVNENMTKLKELGVKLLLDDFGTGYSSLSYLYKFPFDTLKIDRSFINNMREDKKQAVMIKTIIDMAEHLGMSVVAEGIEHESEVRVLTEMGCQSGQGFYYSKPLAQTEIEQVIQSHI</sequence>
<dbReference type="InterPro" id="IPR000160">
    <property type="entry name" value="GGDEF_dom"/>
</dbReference>
<dbReference type="NCBIfam" id="TIGR00254">
    <property type="entry name" value="GGDEF"/>
    <property type="match status" value="1"/>
</dbReference>
<dbReference type="Pfam" id="PF00563">
    <property type="entry name" value="EAL"/>
    <property type="match status" value="1"/>
</dbReference>
<feature type="domain" description="GGDEF" evidence="2">
    <location>
        <begin position="445"/>
        <end position="578"/>
    </location>
</feature>
<evidence type="ECO:0000259" key="2">
    <source>
        <dbReference type="PROSITE" id="PS50887"/>
    </source>
</evidence>
<dbReference type="SUPFAM" id="SSF55073">
    <property type="entry name" value="Nucleotide cyclase"/>
    <property type="match status" value="1"/>
</dbReference>
<dbReference type="SUPFAM" id="SSF55781">
    <property type="entry name" value="GAF domain-like"/>
    <property type="match status" value="2"/>
</dbReference>
<dbReference type="InterPro" id="IPR029787">
    <property type="entry name" value="Nucleotide_cyclase"/>
</dbReference>